<keyword evidence="1" id="KW-0812">Transmembrane</keyword>
<gene>
    <name evidence="2" type="ORF">SBP02_18135</name>
</gene>
<dbReference type="EMBL" id="CP137892">
    <property type="protein sequence ID" value="WPC04653.1"/>
    <property type="molecule type" value="Genomic_DNA"/>
</dbReference>
<evidence type="ECO:0000256" key="1">
    <source>
        <dbReference type="SAM" id="Phobius"/>
    </source>
</evidence>
<keyword evidence="1" id="KW-0472">Membrane</keyword>
<feature type="transmembrane region" description="Helical" evidence="1">
    <location>
        <begin position="16"/>
        <end position="38"/>
    </location>
</feature>
<evidence type="ECO:0000313" key="2">
    <source>
        <dbReference type="EMBL" id="WPC04653.1"/>
    </source>
</evidence>
<accession>A0ABZ0PU01</accession>
<dbReference type="InterPro" id="IPR046703">
    <property type="entry name" value="DUF6776"/>
</dbReference>
<reference evidence="2 3" key="1">
    <citation type="submission" date="2023-11" db="EMBL/GenBank/DDBJ databases">
        <title>Complete genome of Pseudomonas benzenivorans BA3361.</title>
        <authorList>
            <person name="Shin S.Y."/>
            <person name="Song J."/>
            <person name="Kang H."/>
        </authorList>
    </citation>
    <scope>NUCLEOTIDE SEQUENCE [LARGE SCALE GENOMIC DNA]</scope>
    <source>
        <strain evidence="2 3">HNIBRBA3361</strain>
    </source>
</reference>
<keyword evidence="1" id="KW-1133">Transmembrane helix</keyword>
<protein>
    <submittedName>
        <fullName evidence="2">DUF6776 family protein</fullName>
    </submittedName>
</protein>
<proteinExistence type="predicted"/>
<dbReference type="RefSeq" id="WP_318643795.1">
    <property type="nucleotide sequence ID" value="NZ_CP137892.1"/>
</dbReference>
<sequence>MAGWEVRPSAPRRAGWVRLTLLLLILAVPAAFYGGAWWQARSTQAFMAEHKALQARLGEQAREIDQLRQSLALASSGEKVAQQANEQNRLTIKLLEEQIFKQQQDLAFYKGVLAPASRREGLRIRAFELQATDRPRHFRYKLLLSRVGKDDKPLQGQLRVTVEGRQGGKDVSLELAALTQGLPDPLSEQVIAFTFKHFQAIPEAGRFAELKLPEGFEPRQVRVRAEVKGEKPLERTFKWIEEE</sequence>
<evidence type="ECO:0000313" key="3">
    <source>
        <dbReference type="Proteomes" id="UP001305928"/>
    </source>
</evidence>
<name>A0ABZ0PU01_9PSED</name>
<dbReference type="Pfam" id="PF20567">
    <property type="entry name" value="DUF6776"/>
    <property type="match status" value="1"/>
</dbReference>
<dbReference type="Proteomes" id="UP001305928">
    <property type="component" value="Chromosome"/>
</dbReference>
<keyword evidence="3" id="KW-1185">Reference proteome</keyword>
<organism evidence="2 3">
    <name type="scientific">Pseudomonas benzenivorans</name>
    <dbReference type="NCBI Taxonomy" id="556533"/>
    <lineage>
        <taxon>Bacteria</taxon>
        <taxon>Pseudomonadati</taxon>
        <taxon>Pseudomonadota</taxon>
        <taxon>Gammaproteobacteria</taxon>
        <taxon>Pseudomonadales</taxon>
        <taxon>Pseudomonadaceae</taxon>
        <taxon>Pseudomonas</taxon>
    </lineage>
</organism>